<dbReference type="GO" id="GO:0042026">
    <property type="term" value="P:protein refolding"/>
    <property type="evidence" value="ECO:0007669"/>
    <property type="project" value="InterPro"/>
</dbReference>
<evidence type="ECO:0000256" key="2">
    <source>
        <dbReference type="ARBA" id="ARBA00023186"/>
    </source>
</evidence>
<dbReference type="SUPFAM" id="SSF54849">
    <property type="entry name" value="GroEL-intermediate domain like"/>
    <property type="match status" value="1"/>
</dbReference>
<dbReference type="InterPro" id="IPR002423">
    <property type="entry name" value="Cpn60/GroEL/TCP-1"/>
</dbReference>
<accession>A0A240F744</accession>
<comment type="similarity">
    <text evidence="1">Belongs to the chaperonin (HSP60) family.</text>
</comment>
<dbReference type="SUPFAM" id="SSF52029">
    <property type="entry name" value="GroEL apical domain-like"/>
    <property type="match status" value="1"/>
</dbReference>
<dbReference type="NCBIfam" id="NF000592">
    <property type="entry name" value="PRK00013.1"/>
    <property type="match status" value="1"/>
</dbReference>
<gene>
    <name evidence="3" type="primary">GroEL</name>
</gene>
<dbReference type="InterPro" id="IPR027413">
    <property type="entry name" value="GROEL-like_equatorial_sf"/>
</dbReference>
<name>A0A240F744_9VIRU</name>
<protein>
    <submittedName>
        <fullName evidence="3">Chaperonin GroEL</fullName>
    </submittedName>
</protein>
<dbReference type="SUPFAM" id="SSF48592">
    <property type="entry name" value="GroEL equatorial domain-like"/>
    <property type="match status" value="1"/>
</dbReference>
<dbReference type="InterPro" id="IPR001844">
    <property type="entry name" value="Cpn60/GroEL"/>
</dbReference>
<dbReference type="GO" id="GO:0140662">
    <property type="term" value="F:ATP-dependent protein folding chaperone"/>
    <property type="evidence" value="ECO:0007669"/>
    <property type="project" value="InterPro"/>
</dbReference>
<dbReference type="NCBIfam" id="NF009487">
    <property type="entry name" value="PRK12849.1"/>
    <property type="match status" value="1"/>
</dbReference>
<dbReference type="Pfam" id="PF00118">
    <property type="entry name" value="Cpn60_TCP1"/>
    <property type="match status" value="1"/>
</dbReference>
<dbReference type="PRINTS" id="PR00298">
    <property type="entry name" value="CHAPERONIN60"/>
</dbReference>
<dbReference type="InterPro" id="IPR027410">
    <property type="entry name" value="TCP-1-like_intermed_sf"/>
</dbReference>
<proteinExistence type="inferred from homology"/>
<dbReference type="InterPro" id="IPR027409">
    <property type="entry name" value="GroEL-like_apical_dom_sf"/>
</dbReference>
<organism evidence="3">
    <name type="scientific">uncultured virus</name>
    <dbReference type="NCBI Taxonomy" id="340016"/>
    <lineage>
        <taxon>Viruses</taxon>
        <taxon>environmental samples</taxon>
    </lineage>
</organism>
<sequence>MSDAIVKNLSFGNEAKDKVFEGITKLTKAVSSTLGASGKCVMLEDGNGRPIITKDGVTVADSIILLDPVENMGATLLKEAARKTVSEAGDGTTTATVLAHSILTEAYNVADKISSRDLKIGIDNAVEKVVKYLESISVGVQGDMIDQIATISTNNDSELGKIIGDAFRSVDETGVVMMETSSNGSTEVEIVDGVQYNKGLTNSHFVTSKSQRVAELENPYVLLVESPIDNIRQIQSVLEFVIKGNKSLLVIADVDQPVLATLAMNKVKGNLKINVINAPTYGVAKKETLDDLAMLTGATIINEDLGDDLDLINPQYLGSCIKSVTTDEETILQVGEVSEEVQNTIKGIKEKLLTTTEPHEVVKLERRLARLAAKIAIVKVGANSEIELKEKKDRVEDAICATKAAIKEGIVPGGGIALLNASETVKAKSIGEEALLEAIKAPFKTILENAGIEYQESLRGKGMGLNVITGKKVNMIKQGIIDPLLVTKSALRNAASVATTILSTDCVINNLRINEGNR</sequence>
<keyword evidence="2" id="KW-0143">Chaperone</keyword>
<evidence type="ECO:0000256" key="1">
    <source>
        <dbReference type="ARBA" id="ARBA00006607"/>
    </source>
</evidence>
<dbReference type="Gene3D" id="3.30.260.10">
    <property type="entry name" value="TCP-1-like chaperonin intermediate domain"/>
    <property type="match status" value="1"/>
</dbReference>
<dbReference type="PANTHER" id="PTHR45633">
    <property type="entry name" value="60 KDA HEAT SHOCK PROTEIN, MITOCHONDRIAL"/>
    <property type="match status" value="1"/>
</dbReference>
<evidence type="ECO:0000313" key="3">
    <source>
        <dbReference type="EMBL" id="AQM32608.1"/>
    </source>
</evidence>
<dbReference type="Gene3D" id="3.50.7.10">
    <property type="entry name" value="GroEL"/>
    <property type="match status" value="1"/>
</dbReference>
<reference evidence="3" key="1">
    <citation type="journal article" date="2017" name="ISME J.">
        <title>Novel chaperonins are prevalent in the virioplankton and demonstrate links to viral biology and ecology.</title>
        <authorList>
            <person name="Marine R.L."/>
            <person name="Nasko D.J."/>
            <person name="Wray J."/>
            <person name="Polson S.W."/>
            <person name="Wommack K.E."/>
        </authorList>
    </citation>
    <scope>NUCLEOTIDE SEQUENCE</scope>
</reference>
<dbReference type="Gene3D" id="1.10.560.10">
    <property type="entry name" value="GroEL-like equatorial domain"/>
    <property type="match status" value="1"/>
</dbReference>
<dbReference type="EMBL" id="KU595442">
    <property type="protein sequence ID" value="AQM32608.1"/>
    <property type="molecule type" value="Genomic_DNA"/>
</dbReference>
<dbReference type="GO" id="GO:0005524">
    <property type="term" value="F:ATP binding"/>
    <property type="evidence" value="ECO:0007669"/>
    <property type="project" value="InterPro"/>
</dbReference>
<dbReference type="FunFam" id="3.50.7.10:FF:000001">
    <property type="entry name" value="60 kDa chaperonin"/>
    <property type="match status" value="1"/>
</dbReference>